<evidence type="ECO:0000259" key="1">
    <source>
        <dbReference type="Pfam" id="PF20248"/>
    </source>
</evidence>
<comment type="caution">
    <text evidence="2">The sequence shown here is derived from an EMBL/GenBank/DDBJ whole genome shotgun (WGS) entry which is preliminary data.</text>
</comment>
<name>A0A2P8D1W9_9BACT</name>
<protein>
    <recommendedName>
        <fullName evidence="1">DUF6603 domain-containing protein</fullName>
    </recommendedName>
</protein>
<dbReference type="Proteomes" id="UP000240572">
    <property type="component" value="Unassembled WGS sequence"/>
</dbReference>
<feature type="domain" description="DUF6603" evidence="1">
    <location>
        <begin position="745"/>
        <end position="1270"/>
    </location>
</feature>
<sequence length="1532" mass="163190">MDINALYTYLQGLGSPLWLKTSDTNLPVEFQAFLATIPGRQIIIYTGSDGLQLQGSVMTIQGGCEDTSWPVQGLENVTATVSSALITVDAGPTPATITGVMQGTLPFSSTNTVPITLSSQSSVDFPWQITLNADASGLTPMEVILFGNPNPFPFMIPQGMDFLNSALVVDKDSYSITFYPNTELESITAFTLNAPSAQWNPVPGIFTFNGLDIAANVRTNSFSVVLIGHLTIGSTGVDVGIGMSAGPNWYLYIKPTPPAEAFPGLADLATWIGGAALNTSVDNGFAGVDISTAGFDAAISYISAAININTFSLDSLLIKSILTIGALQLDVNVTLPQLYINGGLHNQQPLKVTDLLTSLSLPAAGVPEDLQVSTADFVADLTNSAYSIELVVDNIWAAGPFSFDQVSQSLQYNSAQGLTGAFRCQFTLWQTAVVVLNAEYGGTEAGWTFAGGLAPNTTLQIGDIISMLAADFGISNVPEPISSLEMTRLWVSYSSAKNSFVFTCSGQFTVEEKPVIMSIDIELDQGPARENGVSGSAGYHAYFGGTITIDSYEFSLVFDTTDMTTNTFIAAFRNTEEGNVPLKQLVAGISDVVAGFIPPSLVIDLEQVKFIYFKQNNVSQFAFGLQFSASIDLNDLPVIGDKLPEGMTLGIDSLQVLFANADFTPAQVAIINPLLPQGIIPLLSAGIARGLMISGNLNIIGYLLPINSGTQKETPKPVNSIAFTGKLDASAAEAVAPSDITWFNVQKQLGPMNFQRIGVAFANNVLSFAMDAALTLGPANLSMQGLTVGSPLSTFSPVFGIQGFFMDIQTSAFELGGGFLRAKTPDGATAYYGAVMARVGSFSLQALGGDVPAHEADDPQHPGQKIQIPASFFIYANIEAPIGGPPYLYINGFAGGFGINNLLKLPTLENLPGYILLPGPGSKAPEAQSSPEATINKVLPQMQRYFIPQPGQYWMAAGIAFSSFEMINAFALLTVSFGVDFQIALLGSCSMNFPTSAASPIAYVEIDIMASYSTATGLLAVEGILSPASYIFGSFARITGGFAFYIWINPPAVSNGPKAGDFVVTIGGYHPAYVPPDYYPTVPRLGINFSLGPFQVIGQCYFALTPGMFMAGGSLNATWNLDIVKAWFTLGCDFLIAWAPFHYEATVYVSMGCSVNLGLFTLNVSVGADVELWGPPFGGVAHVDLDVITFTISFGEDRTPPPPVGWTEFKNQFLPADTTSSQPVTLALAAAQDSTPTTNILKANVAQGLNGAQVDGQDWILDPDHFNIQVSSAIPANAPQWATTSSTDKAISNDPAQYNVLPPPVDSAQWPYLVFTDTDNQMSATEIWNPVVNIKPMGLNGVTSTLSIAVVRMDNAGNYTNYITSLTLNPVVGDVPAALWEADNNRKPAVNDPAFLVSALNGFNITPIPRTPNVVNDILLIQLLYQQGNSYYFNYQQQLIDTAYQVSAVGEDTDTLTITVSGAHNATLVNNNYILSSLADTWVTGQRNTILANLDQIGFDTYNEAVLTTFCTQTALTDWPEAMLLADTLPQS</sequence>
<accession>A0A2P8D1W9</accession>
<dbReference type="InterPro" id="IPR046538">
    <property type="entry name" value="DUF6603"/>
</dbReference>
<dbReference type="Pfam" id="PF20248">
    <property type="entry name" value="DUF6603"/>
    <property type="match status" value="1"/>
</dbReference>
<reference evidence="2 3" key="1">
    <citation type="submission" date="2018-03" db="EMBL/GenBank/DDBJ databases">
        <title>Genomic Encyclopedia of Type Strains, Phase III (KMG-III): the genomes of soil and plant-associated and newly described type strains.</title>
        <authorList>
            <person name="Whitman W."/>
        </authorList>
    </citation>
    <scope>NUCLEOTIDE SEQUENCE [LARGE SCALE GENOMIC DNA]</scope>
    <source>
        <strain evidence="2 3">CGMCC 1.12700</strain>
    </source>
</reference>
<evidence type="ECO:0000313" key="2">
    <source>
        <dbReference type="EMBL" id="PSK91220.1"/>
    </source>
</evidence>
<gene>
    <name evidence="2" type="ORF">B0I18_106232</name>
</gene>
<dbReference type="OrthoDB" id="535891at2"/>
<dbReference type="EMBL" id="PYGD01000006">
    <property type="protein sequence ID" value="PSK91220.1"/>
    <property type="molecule type" value="Genomic_DNA"/>
</dbReference>
<organism evidence="2 3">
    <name type="scientific">Taibaiella chishuiensis</name>
    <dbReference type="NCBI Taxonomy" id="1434707"/>
    <lineage>
        <taxon>Bacteria</taxon>
        <taxon>Pseudomonadati</taxon>
        <taxon>Bacteroidota</taxon>
        <taxon>Chitinophagia</taxon>
        <taxon>Chitinophagales</taxon>
        <taxon>Chitinophagaceae</taxon>
        <taxon>Taibaiella</taxon>
    </lineage>
</organism>
<proteinExistence type="predicted"/>
<evidence type="ECO:0000313" key="3">
    <source>
        <dbReference type="Proteomes" id="UP000240572"/>
    </source>
</evidence>
<dbReference type="RefSeq" id="WP_106523817.1">
    <property type="nucleotide sequence ID" value="NZ_PYGD01000006.1"/>
</dbReference>
<keyword evidence="3" id="KW-1185">Reference proteome</keyword>